<name>A0A151TS88_CAJCA</name>
<dbReference type="Proteomes" id="UP000075243">
    <property type="component" value="Chromosome 3"/>
</dbReference>
<evidence type="ECO:0000313" key="1">
    <source>
        <dbReference type="EMBL" id="KYP69891.1"/>
    </source>
</evidence>
<reference evidence="1 2" key="1">
    <citation type="journal article" date="2012" name="Nat. Biotechnol.">
        <title>Draft genome sequence of pigeonpea (Cajanus cajan), an orphan legume crop of resource-poor farmers.</title>
        <authorList>
            <person name="Varshney R.K."/>
            <person name="Chen W."/>
            <person name="Li Y."/>
            <person name="Bharti A.K."/>
            <person name="Saxena R.K."/>
            <person name="Schlueter J.A."/>
            <person name="Donoghue M.T."/>
            <person name="Azam S."/>
            <person name="Fan G."/>
            <person name="Whaley A.M."/>
            <person name="Farmer A.D."/>
            <person name="Sheridan J."/>
            <person name="Iwata A."/>
            <person name="Tuteja R."/>
            <person name="Penmetsa R.V."/>
            <person name="Wu W."/>
            <person name="Upadhyaya H.D."/>
            <person name="Yang S.P."/>
            <person name="Shah T."/>
            <person name="Saxena K.B."/>
            <person name="Michael T."/>
            <person name="McCombie W.R."/>
            <person name="Yang B."/>
            <person name="Zhang G."/>
            <person name="Yang H."/>
            <person name="Wang J."/>
            <person name="Spillane C."/>
            <person name="Cook D.R."/>
            <person name="May G.D."/>
            <person name="Xu X."/>
            <person name="Jackson S.A."/>
        </authorList>
    </citation>
    <scope>NUCLEOTIDE SEQUENCE [LARGE SCALE GENOMIC DNA]</scope>
    <source>
        <strain evidence="2">cv. Asha</strain>
    </source>
</reference>
<sequence>MAGLGVKDARCMNIALLGKLVCHLVNSLHKLWVQILNAKYLQSASILTTTTPTSSSYIWRSIIKVKDALLNQFQLRLGDGSSSFWLSNWLGTGNLYQQVPYVHIIDSNLVIANFWNHNTWNTQLLRRFIPKSCIQQIEMINVPQCPQGVDVICWKPDPTGLYSSKSAYRWLNQINDNHSNPI</sequence>
<dbReference type="PANTHER" id="PTHR36617:SF15">
    <property type="entry name" value="REVERSE TRANSCRIPTASE ZINC-BINDING DOMAIN-CONTAINING PROTEIN"/>
    <property type="match status" value="1"/>
</dbReference>
<keyword evidence="2" id="KW-1185">Reference proteome</keyword>
<dbReference type="OMA" id="MENEEYQ"/>
<protein>
    <submittedName>
        <fullName evidence="1">Uncharacterized protein</fullName>
    </submittedName>
</protein>
<organism evidence="1 2">
    <name type="scientific">Cajanus cajan</name>
    <name type="common">Pigeon pea</name>
    <name type="synonym">Cajanus indicus</name>
    <dbReference type="NCBI Taxonomy" id="3821"/>
    <lineage>
        <taxon>Eukaryota</taxon>
        <taxon>Viridiplantae</taxon>
        <taxon>Streptophyta</taxon>
        <taxon>Embryophyta</taxon>
        <taxon>Tracheophyta</taxon>
        <taxon>Spermatophyta</taxon>
        <taxon>Magnoliopsida</taxon>
        <taxon>eudicotyledons</taxon>
        <taxon>Gunneridae</taxon>
        <taxon>Pentapetalae</taxon>
        <taxon>rosids</taxon>
        <taxon>fabids</taxon>
        <taxon>Fabales</taxon>
        <taxon>Fabaceae</taxon>
        <taxon>Papilionoideae</taxon>
        <taxon>50 kb inversion clade</taxon>
        <taxon>NPAAA clade</taxon>
        <taxon>indigoferoid/millettioid clade</taxon>
        <taxon>Phaseoleae</taxon>
        <taxon>Cajanus</taxon>
    </lineage>
</organism>
<accession>A0A151TS88</accession>
<dbReference type="AlphaFoldDB" id="A0A151TS88"/>
<dbReference type="PANTHER" id="PTHR36617">
    <property type="entry name" value="PROTEIN, PUTATIVE-RELATED"/>
    <property type="match status" value="1"/>
</dbReference>
<proteinExistence type="predicted"/>
<evidence type="ECO:0000313" key="2">
    <source>
        <dbReference type="Proteomes" id="UP000075243"/>
    </source>
</evidence>
<dbReference type="Gramene" id="C.cajan_08839.t">
    <property type="protein sequence ID" value="C.cajan_08839.t.cds1"/>
    <property type="gene ID" value="C.cajan_08839"/>
</dbReference>
<dbReference type="EMBL" id="CM003605">
    <property type="protein sequence ID" value="KYP69891.1"/>
    <property type="molecule type" value="Genomic_DNA"/>
</dbReference>
<gene>
    <name evidence="1" type="ORF">KK1_009097</name>
</gene>